<dbReference type="PANTHER" id="PTHR47453:SF1">
    <property type="entry name" value="PHOSPHOGLUCAN, WATER DIKINASE, CHLOROPLASTIC"/>
    <property type="match status" value="1"/>
</dbReference>
<dbReference type="Proteomes" id="UP000032141">
    <property type="component" value="Unassembled WGS sequence"/>
</dbReference>
<evidence type="ECO:0000313" key="1">
    <source>
        <dbReference type="EnsemblPlants" id="Bo01050s010.1"/>
    </source>
</evidence>
<reference evidence="1" key="1">
    <citation type="journal article" date="2014" name="Genome Biol.">
        <title>Transcriptome and methylome profiling reveals relics of genome dominance in the mesopolyploid Brassica oleracea.</title>
        <authorList>
            <person name="Parkin I.A."/>
            <person name="Koh C."/>
            <person name="Tang H."/>
            <person name="Robinson S.J."/>
            <person name="Kagale S."/>
            <person name="Clarke W.E."/>
            <person name="Town C.D."/>
            <person name="Nixon J."/>
            <person name="Krishnakumar V."/>
            <person name="Bidwell S.L."/>
            <person name="Denoeud F."/>
            <person name="Belcram H."/>
            <person name="Links M.G."/>
            <person name="Just J."/>
            <person name="Clarke C."/>
            <person name="Bender T."/>
            <person name="Huebert T."/>
            <person name="Mason A.S."/>
            <person name="Pires J.C."/>
            <person name="Barker G."/>
            <person name="Moore J."/>
            <person name="Walley P.G."/>
            <person name="Manoli S."/>
            <person name="Batley J."/>
            <person name="Edwards D."/>
            <person name="Nelson M.N."/>
            <person name="Wang X."/>
            <person name="Paterson A.H."/>
            <person name="King G."/>
            <person name="Bancroft I."/>
            <person name="Chalhoub B."/>
            <person name="Sharpe A.G."/>
        </authorList>
    </citation>
    <scope>NUCLEOTIDE SEQUENCE [LARGE SCALE GENOMIC DNA]</scope>
    <source>
        <strain evidence="1">cv. TO1000</strain>
    </source>
</reference>
<keyword evidence="2" id="KW-1185">Reference proteome</keyword>
<evidence type="ECO:0000313" key="2">
    <source>
        <dbReference type="Proteomes" id="UP000032141"/>
    </source>
</evidence>
<dbReference type="PANTHER" id="PTHR47453">
    <property type="entry name" value="PHOSPHOGLUCAN, WATER DIKINASE, CHLOROPLASTIC"/>
    <property type="match status" value="1"/>
</dbReference>
<dbReference type="EnsemblPlants" id="Bo01050s010.1">
    <property type="protein sequence ID" value="Bo01050s010.1"/>
    <property type="gene ID" value="Bo01050s010"/>
</dbReference>
<protein>
    <submittedName>
        <fullName evidence="1">Uncharacterized protein</fullName>
    </submittedName>
</protein>
<dbReference type="Gramene" id="Bo01050s010.1">
    <property type="protein sequence ID" value="Bo01050s010.1"/>
    <property type="gene ID" value="Bo01050s010"/>
</dbReference>
<sequence>MVVAFEAFGESSNVMELINTIHSVASVREMIVAELNSGLRNDARDGAIAMRQKWRLCEIELEDYFLFPNALETVGGAVHLAKDVELKNLSSWNDPLDALVFRFQQVGVSGWEQEERLAN</sequence>
<dbReference type="eggNOG" id="ENOG502QS3J">
    <property type="taxonomic scope" value="Eukaryota"/>
</dbReference>
<dbReference type="AlphaFoldDB" id="A0A0D2ZT92"/>
<dbReference type="OMA" id="GAIAMRQ"/>
<accession>A0A0D2ZT92</accession>
<proteinExistence type="predicted"/>
<reference evidence="1" key="2">
    <citation type="submission" date="2015-06" db="UniProtKB">
        <authorList>
            <consortium name="EnsemblPlants"/>
        </authorList>
    </citation>
    <scope>IDENTIFICATION</scope>
</reference>
<dbReference type="STRING" id="109376.A0A0D2ZT92"/>
<dbReference type="HOGENOM" id="CLU_2064794_0_0_1"/>
<name>A0A0D2ZT92_BRAOL</name>
<organism evidence="1 2">
    <name type="scientific">Brassica oleracea var. oleracea</name>
    <dbReference type="NCBI Taxonomy" id="109376"/>
    <lineage>
        <taxon>Eukaryota</taxon>
        <taxon>Viridiplantae</taxon>
        <taxon>Streptophyta</taxon>
        <taxon>Embryophyta</taxon>
        <taxon>Tracheophyta</taxon>
        <taxon>Spermatophyta</taxon>
        <taxon>Magnoliopsida</taxon>
        <taxon>eudicotyledons</taxon>
        <taxon>Gunneridae</taxon>
        <taxon>Pentapetalae</taxon>
        <taxon>rosids</taxon>
        <taxon>malvids</taxon>
        <taxon>Brassicales</taxon>
        <taxon>Brassicaceae</taxon>
        <taxon>Brassiceae</taxon>
        <taxon>Brassica</taxon>
    </lineage>
</organism>